<sequence>MSRLVHVGQVIVDIVMYVPHLPERGGDVVAADGGTEVGGGFNVLVAAARQGLTAAYGGMHGVGAFGDLARKRLAQERIDVLQPKMSTMDTGVTVALVDADGERTFATTFGAEGQLRVNDLARIRLFPDDIVYVSGYGLALPVNGPAVCSWLSTVDPGIAVVLDPGPLAAEIPESVLKPVLDRADWISCNEREARLLTGEDDPATAASAMRRRNAIVRIGAGGCVLATTDGVTTVPGFPAQAVDTNGAGDAHTGVFIAGLAAGLPATEAAKRANAAAAIAVTRRGPASAPTIEEVQKLLSEETGDVAS</sequence>
<dbReference type="GO" id="GO:0005829">
    <property type="term" value="C:cytosol"/>
    <property type="evidence" value="ECO:0007669"/>
    <property type="project" value="TreeGrafter"/>
</dbReference>
<keyword evidence="5" id="KW-1185">Reference proteome</keyword>
<dbReference type="InterPro" id="IPR011611">
    <property type="entry name" value="PfkB_dom"/>
</dbReference>
<evidence type="ECO:0000313" key="4">
    <source>
        <dbReference type="EMBL" id="REH44918.1"/>
    </source>
</evidence>
<evidence type="ECO:0000259" key="3">
    <source>
        <dbReference type="Pfam" id="PF00294"/>
    </source>
</evidence>
<proteinExistence type="predicted"/>
<dbReference type="AlphaFoldDB" id="A0A3E0HGN8"/>
<dbReference type="PANTHER" id="PTHR10584:SF166">
    <property type="entry name" value="RIBOKINASE"/>
    <property type="match status" value="1"/>
</dbReference>
<dbReference type="SUPFAM" id="SSF53613">
    <property type="entry name" value="Ribokinase-like"/>
    <property type="match status" value="1"/>
</dbReference>
<keyword evidence="2 4" id="KW-0418">Kinase</keyword>
<dbReference type="Proteomes" id="UP000256269">
    <property type="component" value="Unassembled WGS sequence"/>
</dbReference>
<keyword evidence="1" id="KW-0808">Transferase</keyword>
<protein>
    <submittedName>
        <fullName evidence="4">Sugar/nucleoside kinase (Ribokinase family)</fullName>
    </submittedName>
</protein>
<accession>A0A3E0HGN8</accession>
<dbReference type="PANTHER" id="PTHR10584">
    <property type="entry name" value="SUGAR KINASE"/>
    <property type="match status" value="1"/>
</dbReference>
<dbReference type="GO" id="GO:0016301">
    <property type="term" value="F:kinase activity"/>
    <property type="evidence" value="ECO:0007669"/>
    <property type="project" value="UniProtKB-KW"/>
</dbReference>
<evidence type="ECO:0000256" key="1">
    <source>
        <dbReference type="ARBA" id="ARBA00022679"/>
    </source>
</evidence>
<evidence type="ECO:0000313" key="5">
    <source>
        <dbReference type="Proteomes" id="UP000256269"/>
    </source>
</evidence>
<name>A0A3E0HGN8_9PSEU</name>
<organism evidence="4 5">
    <name type="scientific">Kutzneria buriramensis</name>
    <dbReference type="NCBI Taxonomy" id="1045776"/>
    <lineage>
        <taxon>Bacteria</taxon>
        <taxon>Bacillati</taxon>
        <taxon>Actinomycetota</taxon>
        <taxon>Actinomycetes</taxon>
        <taxon>Pseudonocardiales</taxon>
        <taxon>Pseudonocardiaceae</taxon>
        <taxon>Kutzneria</taxon>
    </lineage>
</organism>
<dbReference type="OrthoDB" id="8578462at2"/>
<dbReference type="RefSeq" id="WP_116176913.1">
    <property type="nucleotide sequence ID" value="NZ_CP144375.1"/>
</dbReference>
<evidence type="ECO:0000256" key="2">
    <source>
        <dbReference type="ARBA" id="ARBA00022777"/>
    </source>
</evidence>
<dbReference type="InterPro" id="IPR029056">
    <property type="entry name" value="Ribokinase-like"/>
</dbReference>
<dbReference type="Pfam" id="PF00294">
    <property type="entry name" value="PfkB"/>
    <property type="match status" value="1"/>
</dbReference>
<comment type="caution">
    <text evidence="4">The sequence shown here is derived from an EMBL/GenBank/DDBJ whole genome shotgun (WGS) entry which is preliminary data.</text>
</comment>
<reference evidence="4 5" key="1">
    <citation type="submission" date="2018-08" db="EMBL/GenBank/DDBJ databases">
        <title>Genomic Encyclopedia of Archaeal and Bacterial Type Strains, Phase II (KMG-II): from individual species to whole genera.</title>
        <authorList>
            <person name="Goeker M."/>
        </authorList>
    </citation>
    <scope>NUCLEOTIDE SEQUENCE [LARGE SCALE GENOMIC DNA]</scope>
    <source>
        <strain evidence="4 5">DSM 45791</strain>
    </source>
</reference>
<gene>
    <name evidence="4" type="ORF">BCF44_108399</name>
</gene>
<dbReference type="Gene3D" id="3.40.1190.20">
    <property type="match status" value="1"/>
</dbReference>
<dbReference type="EMBL" id="QUNO01000008">
    <property type="protein sequence ID" value="REH44918.1"/>
    <property type="molecule type" value="Genomic_DNA"/>
</dbReference>
<feature type="domain" description="Carbohydrate kinase PfkB" evidence="3">
    <location>
        <begin position="1"/>
        <end position="287"/>
    </location>
</feature>